<reference evidence="2 3" key="1">
    <citation type="submission" date="2017-07" db="EMBL/GenBank/DDBJ databases">
        <title>A draft genome sequence of Komagataeibacter oboediens LMG 18849.</title>
        <authorList>
            <person name="Skraban J."/>
            <person name="Cleenwerck I."/>
            <person name="Vandamme P."/>
            <person name="Trcek J."/>
        </authorList>
    </citation>
    <scope>NUCLEOTIDE SEQUENCE [LARGE SCALE GENOMIC DNA]</scope>
    <source>
        <strain evidence="2 3">LMG 18849</strain>
    </source>
</reference>
<dbReference type="EMBL" id="NKTX01000043">
    <property type="protein sequence ID" value="PYD80900.1"/>
    <property type="molecule type" value="Genomic_DNA"/>
</dbReference>
<name>A0A318QR89_9PROT</name>
<evidence type="ECO:0000259" key="1">
    <source>
        <dbReference type="SMART" id="SM00507"/>
    </source>
</evidence>
<comment type="caution">
    <text evidence="2">The sequence shown here is derived from an EMBL/GenBank/DDBJ whole genome shotgun (WGS) entry which is preliminary data.</text>
</comment>
<evidence type="ECO:0000313" key="3">
    <source>
        <dbReference type="Proteomes" id="UP000247417"/>
    </source>
</evidence>
<dbReference type="RefSeq" id="WP_083819102.1">
    <property type="nucleotide sequence ID" value="NZ_NKTX01000043.1"/>
</dbReference>
<dbReference type="GO" id="GO:0008270">
    <property type="term" value="F:zinc ion binding"/>
    <property type="evidence" value="ECO:0007669"/>
    <property type="project" value="InterPro"/>
</dbReference>
<dbReference type="GO" id="GO:0003676">
    <property type="term" value="F:nucleic acid binding"/>
    <property type="evidence" value="ECO:0007669"/>
    <property type="project" value="InterPro"/>
</dbReference>
<gene>
    <name evidence="2" type="ORF">CFR80_13080</name>
</gene>
<evidence type="ECO:0000313" key="2">
    <source>
        <dbReference type="EMBL" id="PYD80900.1"/>
    </source>
</evidence>
<organism evidence="2 3">
    <name type="scientific">Komagataeibacter oboediens</name>
    <dbReference type="NCBI Taxonomy" id="65958"/>
    <lineage>
        <taxon>Bacteria</taxon>
        <taxon>Pseudomonadati</taxon>
        <taxon>Pseudomonadota</taxon>
        <taxon>Alphaproteobacteria</taxon>
        <taxon>Acetobacterales</taxon>
        <taxon>Acetobacteraceae</taxon>
        <taxon>Komagataeibacter</taxon>
    </lineage>
</organism>
<accession>A0A318QR89</accession>
<dbReference type="Gene3D" id="1.10.30.50">
    <property type="match status" value="1"/>
</dbReference>
<feature type="domain" description="HNH nuclease" evidence="1">
    <location>
        <begin position="150"/>
        <end position="210"/>
    </location>
</feature>
<dbReference type="SMART" id="SM00507">
    <property type="entry name" value="HNHc"/>
    <property type="match status" value="1"/>
</dbReference>
<dbReference type="OrthoDB" id="7220022at2"/>
<dbReference type="InterPro" id="IPR002711">
    <property type="entry name" value="HNH"/>
</dbReference>
<sequence length="229" mass="26440">MDDEVSTDICNVHMDKIKKGSWLDDLIHVFNELGGRGRYNEVYPLAKARRMSRHASWTSHAEASIRRTVEDHAASSLNFKKKNPSSRIAVFRSVEGHGKGIWELLQEYRSTPASESADEKLPKPVKLKYHQGIEGIFEEKTYWRRSRDPRLVQARKKKDNFTCQACSYRKRGEGNKYIIDVHHVMPLGNLTRETVTTLDDLVCLCPNCHRIAHSRKDRPLSVEEIKNLL</sequence>
<dbReference type="CDD" id="cd00085">
    <property type="entry name" value="HNHc"/>
    <property type="match status" value="1"/>
</dbReference>
<dbReference type="InterPro" id="IPR003615">
    <property type="entry name" value="HNH_nuc"/>
</dbReference>
<dbReference type="Pfam" id="PF01844">
    <property type="entry name" value="HNH"/>
    <property type="match status" value="1"/>
</dbReference>
<dbReference type="AlphaFoldDB" id="A0A318QR89"/>
<dbReference type="GO" id="GO:0004519">
    <property type="term" value="F:endonuclease activity"/>
    <property type="evidence" value="ECO:0007669"/>
    <property type="project" value="InterPro"/>
</dbReference>
<proteinExistence type="predicted"/>
<dbReference type="Proteomes" id="UP000247417">
    <property type="component" value="Unassembled WGS sequence"/>
</dbReference>
<protein>
    <recommendedName>
        <fullName evidence="1">HNH nuclease domain-containing protein</fullName>
    </recommendedName>
</protein>